<dbReference type="SUPFAM" id="SSF58069">
    <property type="entry name" value="Virus ectodomain"/>
    <property type="match status" value="1"/>
</dbReference>
<keyword evidence="2" id="KW-1185">Reference proteome</keyword>
<accession>A0A8K1LFJ8</accession>
<organism evidence="1 2">
    <name type="scientific">Zosterops borbonicus</name>
    <dbReference type="NCBI Taxonomy" id="364589"/>
    <lineage>
        <taxon>Eukaryota</taxon>
        <taxon>Metazoa</taxon>
        <taxon>Chordata</taxon>
        <taxon>Craniata</taxon>
        <taxon>Vertebrata</taxon>
        <taxon>Euteleostomi</taxon>
        <taxon>Archelosauria</taxon>
        <taxon>Archosauria</taxon>
        <taxon>Dinosauria</taxon>
        <taxon>Saurischia</taxon>
        <taxon>Theropoda</taxon>
        <taxon>Coelurosauria</taxon>
        <taxon>Aves</taxon>
        <taxon>Neognathae</taxon>
        <taxon>Neoaves</taxon>
        <taxon>Telluraves</taxon>
        <taxon>Australaves</taxon>
        <taxon>Passeriformes</taxon>
        <taxon>Sylvioidea</taxon>
        <taxon>Zosteropidae</taxon>
        <taxon>Zosterops</taxon>
    </lineage>
</organism>
<reference evidence="1" key="1">
    <citation type="submission" date="2019-04" db="EMBL/GenBank/DDBJ databases">
        <title>Genome assembly of Zosterops borbonicus 15179.</title>
        <authorList>
            <person name="Leroy T."/>
            <person name="Anselmetti Y."/>
            <person name="Tilak M.-K."/>
            <person name="Nabholz B."/>
        </authorList>
    </citation>
    <scope>NUCLEOTIDE SEQUENCE</scope>
    <source>
        <strain evidence="1">HGM_15179</strain>
        <tissue evidence="1">Muscle</tissue>
    </source>
</reference>
<dbReference type="Pfam" id="PF03708">
    <property type="entry name" value="Avian_gp85"/>
    <property type="match status" value="1"/>
</dbReference>
<evidence type="ECO:0000313" key="2">
    <source>
        <dbReference type="Proteomes" id="UP000796761"/>
    </source>
</evidence>
<proteinExistence type="predicted"/>
<name>A0A8K1LFJ8_9PASS</name>
<dbReference type="InterPro" id="IPR005166">
    <property type="entry name" value="RSV_p95_env"/>
</dbReference>
<comment type="caution">
    <text evidence="1">The sequence shown here is derived from an EMBL/GenBank/DDBJ whole genome shotgun (WGS) entry which is preliminary data.</text>
</comment>
<dbReference type="AlphaFoldDB" id="A0A8K1LFJ8"/>
<dbReference type="Gene3D" id="1.10.287.210">
    <property type="match status" value="1"/>
</dbReference>
<evidence type="ECO:0000313" key="1">
    <source>
        <dbReference type="EMBL" id="TRZ12110.1"/>
    </source>
</evidence>
<dbReference type="Proteomes" id="UP000796761">
    <property type="component" value="Unassembled WGS sequence"/>
</dbReference>
<sequence length="244" mass="27129">MFLVCGDQAWGAIPSHIMRGPCSLGQLTVLTPNASMILQHKYPRRIRHSLHAFDEYCDDELSLWSVTQMNWASLLLPGLAAKKALSQLNKAACWLAKQTNATSSALSNLLTDVDSIRHASLQNQAAIDFLLLAQGHGFEDFDGMCCMNLSDHSESIHKSIQLLKGSVFELKNKIYVDLQKWRHAFESEHMHQLSSRIWVVLLPFAQYGEPEIIVDVAAFSIPAGVTCLLPSEKITSGDPTWPLS</sequence>
<protein>
    <submittedName>
        <fullName evidence="1">Uncharacterized protein</fullName>
    </submittedName>
</protein>
<gene>
    <name evidence="1" type="ORF">HGM15179_014992</name>
</gene>
<dbReference type="EMBL" id="SWJQ01000620">
    <property type="protein sequence ID" value="TRZ12110.1"/>
    <property type="molecule type" value="Genomic_DNA"/>
</dbReference>
<dbReference type="OrthoDB" id="9838443at2759"/>